<keyword evidence="2 9" id="KW-0808">Transferase</keyword>
<feature type="region of interest" description="Disordered" evidence="11">
    <location>
        <begin position="307"/>
        <end position="329"/>
    </location>
</feature>
<dbReference type="InterPro" id="IPR029063">
    <property type="entry name" value="SAM-dependent_MTases_sf"/>
</dbReference>
<dbReference type="InterPro" id="IPR030390">
    <property type="entry name" value="MeTrfase_TrmA_AS"/>
</dbReference>
<dbReference type="RefSeq" id="XP_007830453.1">
    <property type="nucleotide sequence ID" value="XM_007832262.1"/>
</dbReference>
<dbReference type="CDD" id="cd02440">
    <property type="entry name" value="AdoMet_MTases"/>
    <property type="match status" value="1"/>
</dbReference>
<dbReference type="FunFam" id="2.40.50.140:FF:000201">
    <property type="entry name" value="TRM2p tRNA methyltransferase"/>
    <property type="match status" value="1"/>
</dbReference>
<dbReference type="AlphaFoldDB" id="W3XK93"/>
<dbReference type="KEGG" id="pfy:PFICI_03681"/>
<dbReference type="OMA" id="GGCKWQH"/>
<dbReference type="EC" id="2.1.1.35" evidence="5"/>
<feature type="binding site" evidence="9">
    <location>
        <position position="423"/>
    </location>
    <ligand>
        <name>S-adenosyl-L-methionine</name>
        <dbReference type="ChEBI" id="CHEBI:59789"/>
    </ligand>
</feature>
<evidence type="ECO:0000256" key="9">
    <source>
        <dbReference type="PROSITE-ProRule" id="PRU01024"/>
    </source>
</evidence>
<dbReference type="PROSITE" id="PS01231">
    <property type="entry name" value="TRMA_2"/>
    <property type="match status" value="1"/>
</dbReference>
<dbReference type="Gene3D" id="2.40.50.140">
    <property type="entry name" value="Nucleic acid-binding proteins"/>
    <property type="match status" value="1"/>
</dbReference>
<feature type="region of interest" description="Disordered" evidence="11">
    <location>
        <begin position="1"/>
        <end position="57"/>
    </location>
</feature>
<evidence type="ECO:0000256" key="2">
    <source>
        <dbReference type="ARBA" id="ARBA00022679"/>
    </source>
</evidence>
<dbReference type="Pfam" id="PF05958">
    <property type="entry name" value="tRNA_U5-meth_tr"/>
    <property type="match status" value="1"/>
</dbReference>
<evidence type="ECO:0000313" key="13">
    <source>
        <dbReference type="EMBL" id="ETS85656.1"/>
    </source>
</evidence>
<keyword evidence="4" id="KW-0819">tRNA processing</keyword>
<dbReference type="PROSITE" id="PS01230">
    <property type="entry name" value="TRMA_1"/>
    <property type="match status" value="1"/>
</dbReference>
<dbReference type="InterPro" id="IPR010280">
    <property type="entry name" value="U5_MeTrfase_fam"/>
</dbReference>
<comment type="function">
    <text evidence="7">Catalyzes the formation of 5-methyl-uridine at position 54 (m5U54) in all tRNA. May also have a role in tRNA stabilization or maturation.</text>
</comment>
<name>W3XK93_PESFW</name>
<dbReference type="GO" id="GO:0000014">
    <property type="term" value="F:single-stranded DNA endodeoxyribonuclease activity"/>
    <property type="evidence" value="ECO:0007669"/>
    <property type="project" value="EnsemblFungi"/>
</dbReference>
<evidence type="ECO:0000256" key="4">
    <source>
        <dbReference type="ARBA" id="ARBA00022694"/>
    </source>
</evidence>
<evidence type="ECO:0000256" key="3">
    <source>
        <dbReference type="ARBA" id="ARBA00022691"/>
    </source>
</evidence>
<evidence type="ECO:0000313" key="14">
    <source>
        <dbReference type="Proteomes" id="UP000030651"/>
    </source>
</evidence>
<evidence type="ECO:0000256" key="11">
    <source>
        <dbReference type="SAM" id="MobiDB-lite"/>
    </source>
</evidence>
<dbReference type="FunFam" id="3.40.50.150:FF:000174">
    <property type="entry name" value="TRM2p tRNA methyltransferase"/>
    <property type="match status" value="1"/>
</dbReference>
<dbReference type="PROSITE" id="PS50926">
    <property type="entry name" value="TRAM"/>
    <property type="match status" value="1"/>
</dbReference>
<feature type="binding site" evidence="9">
    <location>
        <position position="402"/>
    </location>
    <ligand>
        <name>S-adenosyl-L-methionine</name>
        <dbReference type="ChEBI" id="CHEBI:59789"/>
    </ligand>
</feature>
<feature type="binding site" evidence="9">
    <location>
        <position position="472"/>
    </location>
    <ligand>
        <name>S-adenosyl-L-methionine</name>
        <dbReference type="ChEBI" id="CHEBI:59789"/>
    </ligand>
</feature>
<evidence type="ECO:0000259" key="12">
    <source>
        <dbReference type="PROSITE" id="PS50926"/>
    </source>
</evidence>
<dbReference type="OrthoDB" id="10250660at2759"/>
<feature type="active site" description="Nucleophile" evidence="9">
    <location>
        <position position="499"/>
    </location>
</feature>
<keyword evidence="1 9" id="KW-0489">Methyltransferase</keyword>
<dbReference type="eggNOG" id="KOG2187">
    <property type="taxonomic scope" value="Eukaryota"/>
</dbReference>
<proteinExistence type="inferred from homology"/>
<evidence type="ECO:0000256" key="8">
    <source>
        <dbReference type="ARBA" id="ARBA00070108"/>
    </source>
</evidence>
<comment type="similarity">
    <text evidence="9">Belongs to the class I-like SAM-binding methyltransferase superfamily. RNA M5U methyltransferase family.</text>
</comment>
<evidence type="ECO:0000256" key="5">
    <source>
        <dbReference type="ARBA" id="ARBA00033763"/>
    </source>
</evidence>
<dbReference type="InterPro" id="IPR030391">
    <property type="entry name" value="MeTrfase_TrmA_CS"/>
</dbReference>
<dbReference type="GO" id="GO:0030697">
    <property type="term" value="F:tRNA (uracil(54)-C5)-methyltransferase activity, S-adenosyl methionine-dependent"/>
    <property type="evidence" value="ECO:0007669"/>
    <property type="project" value="UniProtKB-EC"/>
</dbReference>
<dbReference type="STRING" id="1229662.W3XK93"/>
<gene>
    <name evidence="13" type="ORF">PFICI_03681</name>
</gene>
<dbReference type="GO" id="GO:0051908">
    <property type="term" value="F:double-stranded DNA 5'-3' DNA exonuclease activity"/>
    <property type="evidence" value="ECO:0007669"/>
    <property type="project" value="EnsemblFungi"/>
</dbReference>
<feature type="compositionally biased region" description="Low complexity" evidence="11">
    <location>
        <begin position="314"/>
        <end position="324"/>
    </location>
</feature>
<keyword evidence="3 9" id="KW-0949">S-adenosyl-L-methionine</keyword>
<dbReference type="PANTHER" id="PTHR11061">
    <property type="entry name" value="RNA M5U METHYLTRANSFERASE"/>
    <property type="match status" value="1"/>
</dbReference>
<evidence type="ECO:0000256" key="1">
    <source>
        <dbReference type="ARBA" id="ARBA00022603"/>
    </source>
</evidence>
<dbReference type="GeneID" id="19268694"/>
<dbReference type="SUPFAM" id="SSF53335">
    <property type="entry name" value="S-adenosyl-L-methionine-dependent methyltransferases"/>
    <property type="match status" value="1"/>
</dbReference>
<feature type="compositionally biased region" description="Basic and acidic residues" evidence="11">
    <location>
        <begin position="48"/>
        <end position="57"/>
    </location>
</feature>
<dbReference type="GO" id="GO:0032259">
    <property type="term" value="P:methylation"/>
    <property type="evidence" value="ECO:0007669"/>
    <property type="project" value="UniProtKB-KW"/>
</dbReference>
<dbReference type="FunCoup" id="W3XK93">
    <property type="interactions" value="255"/>
</dbReference>
<dbReference type="GO" id="GO:0006400">
    <property type="term" value="P:tRNA modification"/>
    <property type="evidence" value="ECO:0007669"/>
    <property type="project" value="EnsemblFungi"/>
</dbReference>
<dbReference type="Proteomes" id="UP000030651">
    <property type="component" value="Unassembled WGS sequence"/>
</dbReference>
<dbReference type="HOGENOM" id="CLU_014689_3_1_1"/>
<feature type="binding site" evidence="9">
    <location>
        <position position="367"/>
    </location>
    <ligand>
        <name>S-adenosyl-L-methionine</name>
        <dbReference type="ChEBI" id="CHEBI:59789"/>
    </ligand>
</feature>
<dbReference type="InterPro" id="IPR012340">
    <property type="entry name" value="NA-bd_OB-fold"/>
</dbReference>
<sequence>MDSTTFSALLAEAPSKPGQHDQKQGQQRAGAKRSFQQGGQSKKKARKRERDMKSGSHEEVLALDIEALLASQRSPPPTEGNAEEGTAVEEALPQEGSEIELEVVEISSTGEGLAQQKGFKQVYVVPFVIPGDTIKVKVYRHMREGYTVADLISVVKPAPTRDDSRIQCKYFASCSGCQFQMLDYSEQLRLKKRIVEKAFRNFSQLPPELVPAIQDTIGSPLQYNYRTKLTPHFDGPKGWFKKKNVQPFESRPNIGFTPKGGNKTMDIEDCPIGTDAVRLGMKLERARMEVEYKKYLKGGTILLREDTKRVPKTASPSRARSPSPENSIKVEGENHIDYKTCITDNNGTSTEYIDDFVFKNSAGSFFQNNNSILPVFTEHIRQNVMPPTPDASKPIKYLIDAYSGSGLFTITLSSVFQSSTGIDIDAKAIQAARKNAEANNLPPTQANFIAADAGELFKNVSYPADETVVILDPPRKGCDANFLRQLLQFGPKRVVYVSCNVHTQARDVGMLVRGEAGEGEAVAATPGQKQVRYEIESLRGFDFFPQTGHVEGLALLNRVEIDTAAVAESTEAPVAA</sequence>
<dbReference type="FunFam" id="3.40.50.150:FF:000104">
    <property type="entry name" value="S-adenosyl-L-methionine-dependent methyltransferase"/>
    <property type="match status" value="1"/>
</dbReference>
<keyword evidence="14" id="KW-1185">Reference proteome</keyword>
<comment type="catalytic activity">
    <reaction evidence="6">
        <text>uridine(54) in tRNA + S-adenosyl-L-methionine = 5-methyluridine(54) in tRNA + S-adenosyl-L-homocysteine + H(+)</text>
        <dbReference type="Rhea" id="RHEA:42712"/>
        <dbReference type="Rhea" id="RHEA-COMP:10167"/>
        <dbReference type="Rhea" id="RHEA-COMP:10193"/>
        <dbReference type="ChEBI" id="CHEBI:15378"/>
        <dbReference type="ChEBI" id="CHEBI:57856"/>
        <dbReference type="ChEBI" id="CHEBI:59789"/>
        <dbReference type="ChEBI" id="CHEBI:65315"/>
        <dbReference type="ChEBI" id="CHEBI:74447"/>
        <dbReference type="EC" id="2.1.1.35"/>
    </reaction>
</comment>
<evidence type="ECO:0000256" key="6">
    <source>
        <dbReference type="ARBA" id="ARBA00052788"/>
    </source>
</evidence>
<evidence type="ECO:0000256" key="7">
    <source>
        <dbReference type="ARBA" id="ARBA00054700"/>
    </source>
</evidence>
<organism evidence="13 14">
    <name type="scientific">Pestalotiopsis fici (strain W106-1 / CGMCC3.15140)</name>
    <dbReference type="NCBI Taxonomy" id="1229662"/>
    <lineage>
        <taxon>Eukaryota</taxon>
        <taxon>Fungi</taxon>
        <taxon>Dikarya</taxon>
        <taxon>Ascomycota</taxon>
        <taxon>Pezizomycotina</taxon>
        <taxon>Sordariomycetes</taxon>
        <taxon>Xylariomycetidae</taxon>
        <taxon>Amphisphaeriales</taxon>
        <taxon>Sporocadaceae</taxon>
        <taxon>Pestalotiopsis</taxon>
    </lineage>
</organism>
<dbReference type="Gene3D" id="3.40.50.150">
    <property type="entry name" value="Vaccinia Virus protein VP39"/>
    <property type="match status" value="2"/>
</dbReference>
<dbReference type="SUPFAM" id="SSF50249">
    <property type="entry name" value="Nucleic acid-binding proteins"/>
    <property type="match status" value="1"/>
</dbReference>
<feature type="active site" evidence="10">
    <location>
        <position position="499"/>
    </location>
</feature>
<dbReference type="InterPro" id="IPR025795">
    <property type="entry name" value="tRNA_(uracil-5-)_MeTrfase"/>
</dbReference>
<dbReference type="EMBL" id="KI912110">
    <property type="protein sequence ID" value="ETS85656.1"/>
    <property type="molecule type" value="Genomic_DNA"/>
</dbReference>
<evidence type="ECO:0000256" key="10">
    <source>
        <dbReference type="PROSITE-ProRule" id="PRU10015"/>
    </source>
</evidence>
<dbReference type="PROSITE" id="PS51687">
    <property type="entry name" value="SAM_MT_RNA_M5U"/>
    <property type="match status" value="1"/>
</dbReference>
<feature type="domain" description="TRAM" evidence="12">
    <location>
        <begin position="92"/>
        <end position="153"/>
    </location>
</feature>
<reference evidence="14" key="1">
    <citation type="journal article" date="2015" name="BMC Genomics">
        <title>Genomic and transcriptomic analysis of the endophytic fungus Pestalotiopsis fici reveals its lifestyle and high potential for synthesis of natural products.</title>
        <authorList>
            <person name="Wang X."/>
            <person name="Zhang X."/>
            <person name="Liu L."/>
            <person name="Xiang M."/>
            <person name="Wang W."/>
            <person name="Sun X."/>
            <person name="Che Y."/>
            <person name="Guo L."/>
            <person name="Liu G."/>
            <person name="Guo L."/>
            <person name="Wang C."/>
            <person name="Yin W.B."/>
            <person name="Stadler M."/>
            <person name="Zhang X."/>
            <person name="Liu X."/>
        </authorList>
    </citation>
    <scope>NUCLEOTIDE SEQUENCE [LARGE SCALE GENOMIC DNA]</scope>
    <source>
        <strain evidence="14">W106-1 / CGMCC3.15140</strain>
    </source>
</reference>
<dbReference type="InParanoid" id="W3XK93"/>
<dbReference type="PROSITE" id="PS51622">
    <property type="entry name" value="SAM_MT_RNA_M5U_2"/>
    <property type="match status" value="1"/>
</dbReference>
<dbReference type="InterPro" id="IPR002792">
    <property type="entry name" value="TRAM_dom"/>
</dbReference>
<accession>W3XK93</accession>
<protein>
    <recommendedName>
        <fullName evidence="8">tRNA (uracil(54)-C(5))-methyltransferase</fullName>
        <ecNumber evidence="5">2.1.1.35</ecNumber>
    </recommendedName>
</protein>
<dbReference type="PANTHER" id="PTHR11061:SF30">
    <property type="entry name" value="TRNA (URACIL(54)-C(5))-METHYLTRANSFERASE"/>
    <property type="match status" value="1"/>
</dbReference>